<accession>A0A8H6T8P5</accession>
<dbReference type="InterPro" id="IPR015943">
    <property type="entry name" value="WD40/YVTN_repeat-like_dom_sf"/>
</dbReference>
<evidence type="ECO:0000313" key="2">
    <source>
        <dbReference type="EMBL" id="KAF7312266.1"/>
    </source>
</evidence>
<dbReference type="InterPro" id="IPR019405">
    <property type="entry name" value="Lactonase_7-beta_prop"/>
</dbReference>
<evidence type="ECO:0000313" key="3">
    <source>
        <dbReference type="Proteomes" id="UP000636479"/>
    </source>
</evidence>
<name>A0A8H6T8P5_9AGAR</name>
<keyword evidence="1" id="KW-0732">Signal</keyword>
<dbReference type="Pfam" id="PF10282">
    <property type="entry name" value="Lactonase"/>
    <property type="match status" value="1"/>
</dbReference>
<dbReference type="GeneID" id="59341795"/>
<dbReference type="EMBL" id="JACAZF010000002">
    <property type="protein sequence ID" value="KAF7312266.1"/>
    <property type="molecule type" value="Genomic_DNA"/>
</dbReference>
<feature type="signal peptide" evidence="1">
    <location>
        <begin position="1"/>
        <end position="19"/>
    </location>
</feature>
<evidence type="ECO:0000256" key="1">
    <source>
        <dbReference type="SAM" id="SignalP"/>
    </source>
</evidence>
<keyword evidence="3" id="KW-1185">Reference proteome</keyword>
<protein>
    <recommendedName>
        <fullName evidence="4">3-carboxymuconate cyclase</fullName>
    </recommendedName>
</protein>
<reference evidence="2" key="1">
    <citation type="submission" date="2020-05" db="EMBL/GenBank/DDBJ databases">
        <title>Mycena genomes resolve the evolution of fungal bioluminescence.</title>
        <authorList>
            <person name="Tsai I.J."/>
        </authorList>
    </citation>
    <scope>NUCLEOTIDE SEQUENCE</scope>
    <source>
        <strain evidence="2">171206Taipei</strain>
    </source>
</reference>
<comment type="caution">
    <text evidence="2">The sequence shown here is derived from an EMBL/GenBank/DDBJ whole genome shotgun (WGS) entry which is preliminary data.</text>
</comment>
<dbReference type="Gene3D" id="2.130.10.10">
    <property type="entry name" value="YVTN repeat-like/Quinoprotein amine dehydrogenase"/>
    <property type="match status" value="1"/>
</dbReference>
<evidence type="ECO:0008006" key="4">
    <source>
        <dbReference type="Google" id="ProtNLM"/>
    </source>
</evidence>
<dbReference type="InterPro" id="IPR011044">
    <property type="entry name" value="Quino_amine_DH_bsu"/>
</dbReference>
<dbReference type="Proteomes" id="UP000636479">
    <property type="component" value="Unassembled WGS sequence"/>
</dbReference>
<dbReference type="OrthoDB" id="10006285at2759"/>
<gene>
    <name evidence="2" type="ORF">MIND_00239600</name>
</gene>
<organism evidence="2 3">
    <name type="scientific">Mycena indigotica</name>
    <dbReference type="NCBI Taxonomy" id="2126181"/>
    <lineage>
        <taxon>Eukaryota</taxon>
        <taxon>Fungi</taxon>
        <taxon>Dikarya</taxon>
        <taxon>Basidiomycota</taxon>
        <taxon>Agaricomycotina</taxon>
        <taxon>Agaricomycetes</taxon>
        <taxon>Agaricomycetidae</taxon>
        <taxon>Agaricales</taxon>
        <taxon>Marasmiineae</taxon>
        <taxon>Mycenaceae</taxon>
        <taxon>Mycena</taxon>
    </lineage>
</organism>
<dbReference type="AlphaFoldDB" id="A0A8H6T8P5"/>
<dbReference type="SUPFAM" id="SSF50969">
    <property type="entry name" value="YVTN repeat-like/Quinoprotein amine dehydrogenase"/>
    <property type="match status" value="1"/>
</dbReference>
<sequence length="418" mass="42104">MKWSTTHTIFATLISAVSADAGIKTMGSWSSHDPSSGAVYFLTNEPSGNYVVSAAIGSNGKLTLHQATPAEGVGSHGLPNTGGDPLFSQGSIKASASGGILAAVNSGSNTISIFTIDKQNPSSLKMLGKPIGSGGEFPISVAINKAGNMVCALNGGSVSGVACFAVDSKKATITPIANTVRSLSLNQTTPPSGQVPPGTASHVIFSPDDTQLIVSVKGVPPTPGYLALWKISADSSLSTQYSALKPAKGGLLPFSLTPIPGKSAILATDPGIGIDIFDFSSPASNGVAAAESSAFTIPGQGAVCWSSFSSKTGHAYVIDAGKALVSEISLDANLKPSIVAQYSQGAGAGTIDSEIATVGNTDFLYVLAANATAIKVLSLAPGKATPVQSVDLATPAKFAGLALQGSYLQGMTTYTKVH</sequence>
<dbReference type="RefSeq" id="XP_037224374.1">
    <property type="nucleotide sequence ID" value="XM_037359279.1"/>
</dbReference>
<feature type="chain" id="PRO_5034318774" description="3-carboxymuconate cyclase" evidence="1">
    <location>
        <begin position="20"/>
        <end position="418"/>
    </location>
</feature>
<proteinExistence type="predicted"/>